<dbReference type="Gene3D" id="1.20.1560.10">
    <property type="entry name" value="ABC transporter type 1, transmembrane domain"/>
    <property type="match status" value="1"/>
</dbReference>
<keyword evidence="4" id="KW-0067">ATP-binding</keyword>
<keyword evidence="6 8" id="KW-0472">Membrane</keyword>
<feature type="transmembrane region" description="Helical" evidence="8">
    <location>
        <begin position="272"/>
        <end position="293"/>
    </location>
</feature>
<dbReference type="InterPro" id="IPR014223">
    <property type="entry name" value="ABC_CydC/D"/>
</dbReference>
<dbReference type="NCBIfam" id="TIGR02868">
    <property type="entry name" value="CydC"/>
    <property type="match status" value="1"/>
</dbReference>
<evidence type="ECO:0000256" key="5">
    <source>
        <dbReference type="ARBA" id="ARBA00022989"/>
    </source>
</evidence>
<feature type="transmembrane region" description="Helical" evidence="8">
    <location>
        <begin position="48"/>
        <end position="68"/>
    </location>
</feature>
<dbReference type="EMBL" id="JABVEC010000027">
    <property type="protein sequence ID" value="MBC6469480.1"/>
    <property type="molecule type" value="Genomic_DNA"/>
</dbReference>
<keyword evidence="11" id="KW-1185">Reference proteome</keyword>
<feature type="transmembrane region" description="Helical" evidence="8">
    <location>
        <begin position="236"/>
        <end position="260"/>
    </location>
</feature>
<dbReference type="InterPro" id="IPR039421">
    <property type="entry name" value="Type_1_exporter"/>
</dbReference>
<dbReference type="Gene3D" id="3.40.50.300">
    <property type="entry name" value="P-loop containing nucleotide triphosphate hydrolases"/>
    <property type="match status" value="1"/>
</dbReference>
<comment type="caution">
    <text evidence="10">The sequence shown here is derived from an EMBL/GenBank/DDBJ whole genome shotgun (WGS) entry which is preliminary data.</text>
</comment>
<dbReference type="SMART" id="SM00382">
    <property type="entry name" value="AAA"/>
    <property type="match status" value="1"/>
</dbReference>
<feature type="transmembrane region" description="Helical" evidence="8">
    <location>
        <begin position="156"/>
        <end position="173"/>
    </location>
</feature>
<keyword evidence="5 8" id="KW-1133">Transmembrane helix</keyword>
<comment type="subcellular location">
    <subcellularLocation>
        <location evidence="1">Cell membrane</location>
        <topology evidence="1">Multi-pass membrane protein</topology>
    </subcellularLocation>
</comment>
<dbReference type="Proteomes" id="UP000805614">
    <property type="component" value="Unassembled WGS sequence"/>
</dbReference>
<evidence type="ECO:0000256" key="8">
    <source>
        <dbReference type="SAM" id="Phobius"/>
    </source>
</evidence>
<feature type="transmembrane region" description="Helical" evidence="8">
    <location>
        <begin position="12"/>
        <end position="36"/>
    </location>
</feature>
<evidence type="ECO:0000259" key="9">
    <source>
        <dbReference type="PROSITE" id="PS50929"/>
    </source>
</evidence>
<dbReference type="RefSeq" id="WP_187246523.1">
    <property type="nucleotide sequence ID" value="NZ_BAAAOK010000011.1"/>
</dbReference>
<evidence type="ECO:0000313" key="11">
    <source>
        <dbReference type="Proteomes" id="UP000805614"/>
    </source>
</evidence>
<dbReference type="InterPro" id="IPR003439">
    <property type="entry name" value="ABC_transporter-like_ATP-bd"/>
</dbReference>
<dbReference type="Pfam" id="PF00005">
    <property type="entry name" value="ABC_tran"/>
    <property type="match status" value="1"/>
</dbReference>
<evidence type="ECO:0000256" key="1">
    <source>
        <dbReference type="ARBA" id="ARBA00004651"/>
    </source>
</evidence>
<dbReference type="InterPro" id="IPR003593">
    <property type="entry name" value="AAA+_ATPase"/>
</dbReference>
<evidence type="ECO:0000256" key="7">
    <source>
        <dbReference type="SAM" id="MobiDB-lite"/>
    </source>
</evidence>
<dbReference type="SUPFAM" id="SSF52540">
    <property type="entry name" value="P-loop containing nucleoside triphosphate hydrolases"/>
    <property type="match status" value="1"/>
</dbReference>
<keyword evidence="2 8" id="KW-0812">Transmembrane</keyword>
<gene>
    <name evidence="10" type="primary">cydC</name>
    <name evidence="10" type="ORF">HKK74_28905</name>
</gene>
<proteinExistence type="predicted"/>
<dbReference type="InterPro" id="IPR036640">
    <property type="entry name" value="ABC1_TM_sf"/>
</dbReference>
<evidence type="ECO:0000256" key="4">
    <source>
        <dbReference type="ARBA" id="ARBA00022840"/>
    </source>
</evidence>
<feature type="domain" description="ABC transmembrane type-1" evidence="9">
    <location>
        <begin position="15"/>
        <end position="298"/>
    </location>
</feature>
<dbReference type="InterPro" id="IPR027417">
    <property type="entry name" value="P-loop_NTPase"/>
</dbReference>
<sequence>MTIRSAGRGAEVRSAIAVAFGAGSLGAAVGLLAASGSLLARAAGRPPAAHLAGAIVAVLGLGLGRCALRHAGRLVSHDAALRTLARSRVRLYEGLSARTPSGLHGRPYGRLLGLLARAADGVVGRERHGLMPMAAAGAAGSAAVVVEWSLLPPAGMALLGALMLGGVGAPWAAHRAAVRARRRSAAARTELSRLAVETLRGLPDLLACDAAPRRLHGLRRIDAVVTRAEGRSAWSAGLAAGVTTLATGAALFCALLLGVAAVREGRLDRAGLAVAVLIPLAAVEAVTVLSAAIGHHLRSRREAALIRAVLDAPGSVTEPAEPLPLPLPRHGGYGLCVRALRAGGTGDAGAPVSGLDLELPPGRRVALTGHGGAGRSALVAVLLRLCDYEGSVTLNGVELRDLCGTDVRRIVGLCARDAHVFTATVAENIRVARPGATDAEVAHAVERAGLGPWAAALPDGLATPLGEPTSLAEPTSFAEPTSQGGRGVPVPDGERLRIAVARALLADFPVLIVDEPELADEPGHAVLADVFAASAGRTVLLMMRRRPTPGADAVLCGMDEVIALDDQPSR</sequence>
<evidence type="ECO:0000256" key="3">
    <source>
        <dbReference type="ARBA" id="ARBA00022741"/>
    </source>
</evidence>
<evidence type="ECO:0000256" key="2">
    <source>
        <dbReference type="ARBA" id="ARBA00022692"/>
    </source>
</evidence>
<evidence type="ECO:0000313" key="10">
    <source>
        <dbReference type="EMBL" id="MBC6469480.1"/>
    </source>
</evidence>
<feature type="region of interest" description="Disordered" evidence="7">
    <location>
        <begin position="464"/>
        <end position="490"/>
    </location>
</feature>
<reference evidence="10 11" key="1">
    <citation type="submission" date="2020-06" db="EMBL/GenBank/DDBJ databases">
        <title>Actinomadura xiongansis sp. nov., isolated from soil of Baiyangdian.</title>
        <authorList>
            <person name="Zhang X."/>
        </authorList>
    </citation>
    <scope>NUCLEOTIDE SEQUENCE [LARGE SCALE GENOMIC DNA]</scope>
    <source>
        <strain evidence="10 11">HBUM206468</strain>
    </source>
</reference>
<accession>A0ABR7LYC8</accession>
<protein>
    <submittedName>
        <fullName evidence="10">Thiol reductant ABC exporter subunit CydC</fullName>
    </submittedName>
</protein>
<keyword evidence="3" id="KW-0547">Nucleotide-binding</keyword>
<dbReference type="PROSITE" id="PS50929">
    <property type="entry name" value="ABC_TM1F"/>
    <property type="match status" value="1"/>
</dbReference>
<feature type="transmembrane region" description="Helical" evidence="8">
    <location>
        <begin position="130"/>
        <end position="150"/>
    </location>
</feature>
<dbReference type="PANTHER" id="PTHR24221">
    <property type="entry name" value="ATP-BINDING CASSETTE SUB-FAMILY B"/>
    <property type="match status" value="1"/>
</dbReference>
<evidence type="ECO:0000256" key="6">
    <source>
        <dbReference type="ARBA" id="ARBA00023136"/>
    </source>
</evidence>
<name>A0ABR7LYC8_9ACTN</name>
<dbReference type="PANTHER" id="PTHR24221:SF590">
    <property type="entry name" value="COMPONENT LINKED WITH THE ASSEMBLY OF CYTOCHROME' TRANSPORT TRANSMEMBRANE ATP-BINDING PROTEIN ABC TRANSPORTER CYDD-RELATED"/>
    <property type="match status" value="1"/>
</dbReference>
<dbReference type="InterPro" id="IPR011527">
    <property type="entry name" value="ABC1_TM_dom"/>
</dbReference>
<organism evidence="10 11">
    <name type="scientific">Actinomadura alba</name>
    <dbReference type="NCBI Taxonomy" id="406431"/>
    <lineage>
        <taxon>Bacteria</taxon>
        <taxon>Bacillati</taxon>
        <taxon>Actinomycetota</taxon>
        <taxon>Actinomycetes</taxon>
        <taxon>Streptosporangiales</taxon>
        <taxon>Thermomonosporaceae</taxon>
        <taxon>Actinomadura</taxon>
    </lineage>
</organism>
<dbReference type="SUPFAM" id="SSF90123">
    <property type="entry name" value="ABC transporter transmembrane region"/>
    <property type="match status" value="1"/>
</dbReference>